<feature type="compositionally biased region" description="Basic and acidic residues" evidence="1">
    <location>
        <begin position="187"/>
        <end position="199"/>
    </location>
</feature>
<feature type="region of interest" description="Disordered" evidence="1">
    <location>
        <begin position="166"/>
        <end position="245"/>
    </location>
</feature>
<sequence>MPSFLIVSPAEPNGGVELNERAQSNLADERLRAEQHLALPLGPASRPGPSGAERGRAGPSGAERGGTGRSAGPSRAGRGRAEPSGAERGRTESDGAERRGRAQAAATAMKRDRLGRFLSPGVSGQRGSSGGGSCGRGRARGRPSRSGPDVAEAAALVAARLGWGPTRACADAGEDGADEAAPRGHPSLRDHPAPGEHRPPVTPRPPATTRSPPRPAPARPRVPWLLRKRTRPPRLEGVRRSPRRTPQLRWVMFRKTAVLSAPTLSSLSN</sequence>
<evidence type="ECO:0000313" key="3">
    <source>
        <dbReference type="Proteomes" id="UP001159641"/>
    </source>
</evidence>
<reference evidence="2 3" key="1">
    <citation type="submission" date="2022-11" db="EMBL/GenBank/DDBJ databases">
        <title>Whole genome sequence of Eschrichtius robustus ER-17-0199.</title>
        <authorList>
            <person name="Bruniche-Olsen A."/>
            <person name="Black A.N."/>
            <person name="Fields C.J."/>
            <person name="Walden K."/>
            <person name="Dewoody J.A."/>
        </authorList>
    </citation>
    <scope>NUCLEOTIDE SEQUENCE [LARGE SCALE GENOMIC DNA]</scope>
    <source>
        <strain evidence="2">ER-17-0199</strain>
        <tissue evidence="2">Blubber</tissue>
    </source>
</reference>
<comment type="caution">
    <text evidence="2">The sequence shown here is derived from an EMBL/GenBank/DDBJ whole genome shotgun (WGS) entry which is preliminary data.</text>
</comment>
<evidence type="ECO:0000256" key="1">
    <source>
        <dbReference type="SAM" id="MobiDB-lite"/>
    </source>
</evidence>
<accession>A0AB34H2Q7</accession>
<evidence type="ECO:0000313" key="2">
    <source>
        <dbReference type="EMBL" id="KAJ8785979.1"/>
    </source>
</evidence>
<dbReference type="AlphaFoldDB" id="A0AB34H2Q7"/>
<feature type="region of interest" description="Disordered" evidence="1">
    <location>
        <begin position="33"/>
        <end position="151"/>
    </location>
</feature>
<feature type="compositionally biased region" description="Pro residues" evidence="1">
    <location>
        <begin position="200"/>
        <end position="220"/>
    </location>
</feature>
<dbReference type="Proteomes" id="UP001159641">
    <property type="component" value="Unassembled WGS sequence"/>
</dbReference>
<gene>
    <name evidence="2" type="ORF">J1605_006939</name>
</gene>
<feature type="compositionally biased region" description="Basic and acidic residues" evidence="1">
    <location>
        <begin position="79"/>
        <end position="100"/>
    </location>
</feature>
<dbReference type="EMBL" id="JAIQCJ010002005">
    <property type="protein sequence ID" value="KAJ8785979.1"/>
    <property type="molecule type" value="Genomic_DNA"/>
</dbReference>
<proteinExistence type="predicted"/>
<keyword evidence="3" id="KW-1185">Reference proteome</keyword>
<organism evidence="2 3">
    <name type="scientific">Eschrichtius robustus</name>
    <name type="common">California gray whale</name>
    <name type="synonym">Eschrichtius gibbosus</name>
    <dbReference type="NCBI Taxonomy" id="9764"/>
    <lineage>
        <taxon>Eukaryota</taxon>
        <taxon>Metazoa</taxon>
        <taxon>Chordata</taxon>
        <taxon>Craniata</taxon>
        <taxon>Vertebrata</taxon>
        <taxon>Euteleostomi</taxon>
        <taxon>Mammalia</taxon>
        <taxon>Eutheria</taxon>
        <taxon>Laurasiatheria</taxon>
        <taxon>Artiodactyla</taxon>
        <taxon>Whippomorpha</taxon>
        <taxon>Cetacea</taxon>
        <taxon>Mysticeti</taxon>
        <taxon>Eschrichtiidae</taxon>
        <taxon>Eschrichtius</taxon>
    </lineage>
</organism>
<name>A0AB34H2Q7_ESCRO</name>
<protein>
    <submittedName>
        <fullName evidence="2">Uncharacterized protein</fullName>
    </submittedName>
</protein>